<dbReference type="AlphaFoldDB" id="A0A6L3YDH4"/>
<dbReference type="GO" id="GO:0005886">
    <property type="term" value="C:plasma membrane"/>
    <property type="evidence" value="ECO:0007669"/>
    <property type="project" value="UniProtKB-SubCell"/>
</dbReference>
<dbReference type="Proteomes" id="UP000481643">
    <property type="component" value="Unassembled WGS sequence"/>
</dbReference>
<feature type="transmembrane region" description="Helical" evidence="6">
    <location>
        <begin position="87"/>
        <end position="104"/>
    </location>
</feature>
<dbReference type="Pfam" id="PF02653">
    <property type="entry name" value="BPD_transp_2"/>
    <property type="match status" value="1"/>
</dbReference>
<evidence type="ECO:0000256" key="4">
    <source>
        <dbReference type="ARBA" id="ARBA00022989"/>
    </source>
</evidence>
<organism evidence="7 8">
    <name type="scientific">Brucella tritici</name>
    <dbReference type="NCBI Taxonomy" id="94626"/>
    <lineage>
        <taxon>Bacteria</taxon>
        <taxon>Pseudomonadati</taxon>
        <taxon>Pseudomonadota</taxon>
        <taxon>Alphaproteobacteria</taxon>
        <taxon>Hyphomicrobiales</taxon>
        <taxon>Brucellaceae</taxon>
        <taxon>Brucella/Ochrobactrum group</taxon>
        <taxon>Brucella</taxon>
    </lineage>
</organism>
<feature type="transmembrane region" description="Helical" evidence="6">
    <location>
        <begin position="31"/>
        <end position="50"/>
    </location>
</feature>
<dbReference type="PANTHER" id="PTHR32196:SF72">
    <property type="entry name" value="RIBOSE IMPORT PERMEASE PROTEIN RBSC"/>
    <property type="match status" value="1"/>
</dbReference>
<evidence type="ECO:0000256" key="6">
    <source>
        <dbReference type="SAM" id="Phobius"/>
    </source>
</evidence>
<name>A0A6L3YDH4_9HYPH</name>
<gene>
    <name evidence="7" type="ORF">F9L08_24280</name>
</gene>
<keyword evidence="2" id="KW-1003">Cell membrane</keyword>
<evidence type="ECO:0000313" key="7">
    <source>
        <dbReference type="EMBL" id="KAB2678044.1"/>
    </source>
</evidence>
<feature type="transmembrane region" description="Helical" evidence="6">
    <location>
        <begin position="181"/>
        <end position="203"/>
    </location>
</feature>
<dbReference type="GO" id="GO:0022857">
    <property type="term" value="F:transmembrane transporter activity"/>
    <property type="evidence" value="ECO:0007669"/>
    <property type="project" value="InterPro"/>
</dbReference>
<keyword evidence="5 6" id="KW-0472">Membrane</keyword>
<evidence type="ECO:0000256" key="1">
    <source>
        <dbReference type="ARBA" id="ARBA00004651"/>
    </source>
</evidence>
<keyword evidence="4 6" id="KW-1133">Transmembrane helix</keyword>
<evidence type="ECO:0000313" key="8">
    <source>
        <dbReference type="Proteomes" id="UP000481643"/>
    </source>
</evidence>
<feature type="transmembrane region" description="Helical" evidence="6">
    <location>
        <begin position="268"/>
        <end position="301"/>
    </location>
</feature>
<accession>A0A6L3YDH4</accession>
<comment type="subcellular location">
    <subcellularLocation>
        <location evidence="1">Cell membrane</location>
        <topology evidence="1">Multi-pass membrane protein</topology>
    </subcellularLocation>
</comment>
<proteinExistence type="predicted"/>
<reference evidence="7 8" key="1">
    <citation type="submission" date="2019-09" db="EMBL/GenBank/DDBJ databases">
        <title>Taxonomic organization of the family Brucellaceae based on a phylogenomic approach.</title>
        <authorList>
            <person name="Leclercq S."/>
            <person name="Cloeckaert A."/>
            <person name="Zygmunt M.S."/>
        </authorList>
    </citation>
    <scope>NUCLEOTIDE SEQUENCE [LARGE SCALE GENOMIC DNA]</scope>
    <source>
        <strain evidence="7 8">WS1830</strain>
    </source>
</reference>
<feature type="transmembrane region" description="Helical" evidence="6">
    <location>
        <begin position="313"/>
        <end position="329"/>
    </location>
</feature>
<evidence type="ECO:0000256" key="5">
    <source>
        <dbReference type="ARBA" id="ARBA00023136"/>
    </source>
</evidence>
<evidence type="ECO:0000256" key="3">
    <source>
        <dbReference type="ARBA" id="ARBA00022692"/>
    </source>
</evidence>
<sequence length="338" mass="34455">MIKSILNNTSPISEPDESAPGILSRFATGQLTWITLILIAMIACFTVLAGQSFASVANFRNIATDACILMVMALGQLFVIITGGIDLSVGAVLVFSGVLGCLVMNSVGGTAGIICGIAVSIVSGAAWGAVNGLLVTRAKVSPLIATLGSFGMAMGLALVIANGIDLMAPLPLVRSLGVGRLFGVLPWLVVLAGLTAVVMAIILNQTRFGRHTLAIGASAAAAERAGISVNRHLVKVYMIAGALAGMASVMSLSRFGTTTIGGHLEDNLKVITAVVLGGASLLGGIGTVTGTVIGTLIPVVLLNGFVITGIQAFWQQFAIGLVLVIAVYLDGRKRNFAG</sequence>
<protein>
    <submittedName>
        <fullName evidence="7">ABC transporter permease</fullName>
    </submittedName>
</protein>
<dbReference type="EMBL" id="WBVX01000037">
    <property type="protein sequence ID" value="KAB2678044.1"/>
    <property type="molecule type" value="Genomic_DNA"/>
</dbReference>
<evidence type="ECO:0000256" key="2">
    <source>
        <dbReference type="ARBA" id="ARBA00022475"/>
    </source>
</evidence>
<feature type="transmembrane region" description="Helical" evidence="6">
    <location>
        <begin position="111"/>
        <end position="130"/>
    </location>
</feature>
<dbReference type="RefSeq" id="WP_151653497.1">
    <property type="nucleotide sequence ID" value="NZ_WBVX01000037.1"/>
</dbReference>
<dbReference type="PANTHER" id="PTHR32196">
    <property type="entry name" value="ABC TRANSPORTER PERMEASE PROTEIN YPHD-RELATED-RELATED"/>
    <property type="match status" value="1"/>
</dbReference>
<feature type="transmembrane region" description="Helical" evidence="6">
    <location>
        <begin position="142"/>
        <end position="161"/>
    </location>
</feature>
<dbReference type="InterPro" id="IPR001851">
    <property type="entry name" value="ABC_transp_permease"/>
</dbReference>
<dbReference type="CDD" id="cd06579">
    <property type="entry name" value="TM_PBP1_transp_AraH_like"/>
    <property type="match status" value="1"/>
</dbReference>
<keyword evidence="3 6" id="KW-0812">Transmembrane</keyword>
<comment type="caution">
    <text evidence="7">The sequence shown here is derived from an EMBL/GenBank/DDBJ whole genome shotgun (WGS) entry which is preliminary data.</text>
</comment>